<sequence>MAGYLSMKMKRKDLEEVYDEFSEFSLSAPARKIRRLDAELPPIMEEEESGVPIDFDQVLPEEQPFSASVTENAPSLSLNEERALVLYNPMNTPLLKSPSSSNFSITVNSDLIPGFKDQVFWSGRRNFLKVHDNEAEHRGDENAGGGNGECLAVVPWVSSQFPSTLGTEVGATTTITTTTGLSEPMEAEEEVDNNEGMEIEVDNNMGVSQGQQEQENIEAGGLQHWKQQQQQQLQHCMSPPQLPQNTSTPIMWSW</sequence>
<dbReference type="EMBL" id="MVGT01000213">
    <property type="protein sequence ID" value="OVA19275.1"/>
    <property type="molecule type" value="Genomic_DNA"/>
</dbReference>
<dbReference type="PANTHER" id="PTHR35510">
    <property type="entry name" value="DBH-LIKE MONOOXYGENASE"/>
    <property type="match status" value="1"/>
</dbReference>
<reference evidence="1 2" key="1">
    <citation type="journal article" date="2017" name="Mol. Plant">
        <title>The Genome of Medicinal Plant Macleaya cordata Provides New Insights into Benzylisoquinoline Alkaloids Metabolism.</title>
        <authorList>
            <person name="Liu X."/>
            <person name="Liu Y."/>
            <person name="Huang P."/>
            <person name="Ma Y."/>
            <person name="Qing Z."/>
            <person name="Tang Q."/>
            <person name="Cao H."/>
            <person name="Cheng P."/>
            <person name="Zheng Y."/>
            <person name="Yuan Z."/>
            <person name="Zhou Y."/>
            <person name="Liu J."/>
            <person name="Tang Z."/>
            <person name="Zhuo Y."/>
            <person name="Zhang Y."/>
            <person name="Yu L."/>
            <person name="Huang J."/>
            <person name="Yang P."/>
            <person name="Peng Q."/>
            <person name="Zhang J."/>
            <person name="Jiang W."/>
            <person name="Zhang Z."/>
            <person name="Lin K."/>
            <person name="Ro D.K."/>
            <person name="Chen X."/>
            <person name="Xiong X."/>
            <person name="Shang Y."/>
            <person name="Huang S."/>
            <person name="Zeng J."/>
        </authorList>
    </citation>
    <scope>NUCLEOTIDE SEQUENCE [LARGE SCALE GENOMIC DNA]</scope>
    <source>
        <strain evidence="2">cv. BLH2017</strain>
        <tissue evidence="1">Root</tissue>
    </source>
</reference>
<comment type="caution">
    <text evidence="1">The sequence shown here is derived from an EMBL/GenBank/DDBJ whole genome shotgun (WGS) entry which is preliminary data.</text>
</comment>
<dbReference type="OrthoDB" id="1937743at2759"/>
<dbReference type="STRING" id="56857.A0A200R981"/>
<gene>
    <name evidence="1" type="ORF">BVC80_521g77</name>
</gene>
<dbReference type="OMA" id="VPWVPSH"/>
<dbReference type="FunCoup" id="A0A200R981">
    <property type="interactions" value="1279"/>
</dbReference>
<evidence type="ECO:0008006" key="3">
    <source>
        <dbReference type="Google" id="ProtNLM"/>
    </source>
</evidence>
<dbReference type="Proteomes" id="UP000195402">
    <property type="component" value="Unassembled WGS sequence"/>
</dbReference>
<evidence type="ECO:0000313" key="1">
    <source>
        <dbReference type="EMBL" id="OVA19275.1"/>
    </source>
</evidence>
<dbReference type="AlphaFoldDB" id="A0A200R981"/>
<accession>A0A200R981</accession>
<keyword evidence="2" id="KW-1185">Reference proteome</keyword>
<evidence type="ECO:0000313" key="2">
    <source>
        <dbReference type="Proteomes" id="UP000195402"/>
    </source>
</evidence>
<organism evidence="1 2">
    <name type="scientific">Macleaya cordata</name>
    <name type="common">Five-seeded plume-poppy</name>
    <name type="synonym">Bocconia cordata</name>
    <dbReference type="NCBI Taxonomy" id="56857"/>
    <lineage>
        <taxon>Eukaryota</taxon>
        <taxon>Viridiplantae</taxon>
        <taxon>Streptophyta</taxon>
        <taxon>Embryophyta</taxon>
        <taxon>Tracheophyta</taxon>
        <taxon>Spermatophyta</taxon>
        <taxon>Magnoliopsida</taxon>
        <taxon>Ranunculales</taxon>
        <taxon>Papaveraceae</taxon>
        <taxon>Papaveroideae</taxon>
        <taxon>Macleaya</taxon>
    </lineage>
</organism>
<protein>
    <recommendedName>
        <fullName evidence="3">DBH-like monooxygenase</fullName>
    </recommendedName>
</protein>
<dbReference type="PANTHER" id="PTHR35510:SF1">
    <property type="entry name" value="DBH-LIKE MONOOXYGENASE"/>
    <property type="match status" value="1"/>
</dbReference>
<dbReference type="InParanoid" id="A0A200R981"/>
<proteinExistence type="predicted"/>
<name>A0A200R981_MACCD</name>